<evidence type="ECO:0000313" key="1">
    <source>
        <dbReference type="EMBL" id="MDJ1506581.1"/>
    </source>
</evidence>
<protein>
    <submittedName>
        <fullName evidence="1">Uncharacterized protein</fullName>
    </submittedName>
</protein>
<organism evidence="1 2">
    <name type="scientific">Xanthocytophaga agilis</name>
    <dbReference type="NCBI Taxonomy" id="3048010"/>
    <lineage>
        <taxon>Bacteria</taxon>
        <taxon>Pseudomonadati</taxon>
        <taxon>Bacteroidota</taxon>
        <taxon>Cytophagia</taxon>
        <taxon>Cytophagales</taxon>
        <taxon>Rhodocytophagaceae</taxon>
        <taxon>Xanthocytophaga</taxon>
    </lineage>
</organism>
<sequence>MASTYKTQFELTNNLEFPISIQKVTFDEYDFPDGHNTPEQLNKKTLQKGESLKVPLELREGARYCGFTTVAGVNEDVITFKVIQRDAYERIIRKEIPVATSLIAVQNCTQEKMKEGVHGRNTITIKIESAN</sequence>
<dbReference type="EMBL" id="JASJOU010000024">
    <property type="protein sequence ID" value="MDJ1506581.1"/>
    <property type="molecule type" value="Genomic_DNA"/>
</dbReference>
<keyword evidence="2" id="KW-1185">Reference proteome</keyword>
<name>A0AAE3UJB2_9BACT</name>
<dbReference type="RefSeq" id="WP_314004479.1">
    <property type="nucleotide sequence ID" value="NZ_JASJOU010000024.1"/>
</dbReference>
<gene>
    <name evidence="1" type="ORF">QNI22_38380</name>
</gene>
<dbReference type="Proteomes" id="UP001232063">
    <property type="component" value="Unassembled WGS sequence"/>
</dbReference>
<accession>A0AAE3UJB2</accession>
<proteinExistence type="predicted"/>
<comment type="caution">
    <text evidence="1">The sequence shown here is derived from an EMBL/GenBank/DDBJ whole genome shotgun (WGS) entry which is preliminary data.</text>
</comment>
<evidence type="ECO:0000313" key="2">
    <source>
        <dbReference type="Proteomes" id="UP001232063"/>
    </source>
</evidence>
<reference evidence="1" key="1">
    <citation type="submission" date="2023-05" db="EMBL/GenBank/DDBJ databases">
        <authorList>
            <person name="Zhang X."/>
        </authorList>
    </citation>
    <scope>NUCLEOTIDE SEQUENCE</scope>
    <source>
        <strain evidence="1">BD1B2-1</strain>
    </source>
</reference>
<dbReference type="AlphaFoldDB" id="A0AAE3UJB2"/>